<feature type="compositionally biased region" description="Acidic residues" evidence="1">
    <location>
        <begin position="93"/>
        <end position="104"/>
    </location>
</feature>
<feature type="region of interest" description="Disordered" evidence="1">
    <location>
        <begin position="89"/>
        <end position="112"/>
    </location>
</feature>
<gene>
    <name evidence="2" type="ORF">HPULCUR_010075</name>
</gene>
<proteinExistence type="predicted"/>
<reference evidence="2 3" key="1">
    <citation type="submission" date="2024-04" db="EMBL/GenBank/DDBJ databases">
        <title>genome sequences of Mucor flavus KT1a and Helicostylum pulchrum KT1b strains isolation_sourced from the surface of a dry-aged beef.</title>
        <authorList>
            <person name="Toyotome T."/>
            <person name="Hosono M."/>
            <person name="Torimaru M."/>
            <person name="Fukuda K."/>
            <person name="Mikami N."/>
        </authorList>
    </citation>
    <scope>NUCLEOTIDE SEQUENCE [LARGE SCALE GENOMIC DNA]</scope>
    <source>
        <strain evidence="2 3">KT1b</strain>
    </source>
</reference>
<dbReference type="Proteomes" id="UP001476247">
    <property type="component" value="Unassembled WGS sequence"/>
</dbReference>
<evidence type="ECO:0000313" key="3">
    <source>
        <dbReference type="Proteomes" id="UP001476247"/>
    </source>
</evidence>
<keyword evidence="3" id="KW-1185">Reference proteome</keyword>
<dbReference type="EMBL" id="BAABUJ010000036">
    <property type="protein sequence ID" value="GAA5804574.1"/>
    <property type="molecule type" value="Genomic_DNA"/>
</dbReference>
<name>A0ABP9YC87_9FUNG</name>
<comment type="caution">
    <text evidence="2">The sequence shown here is derived from an EMBL/GenBank/DDBJ whole genome shotgun (WGS) entry which is preliminary data.</text>
</comment>
<protein>
    <submittedName>
        <fullName evidence="2">Uncharacterized protein</fullName>
    </submittedName>
</protein>
<evidence type="ECO:0000313" key="2">
    <source>
        <dbReference type="EMBL" id="GAA5804574.1"/>
    </source>
</evidence>
<accession>A0ABP9YC87</accession>
<organism evidence="2 3">
    <name type="scientific">Helicostylum pulchrum</name>
    <dbReference type="NCBI Taxonomy" id="562976"/>
    <lineage>
        <taxon>Eukaryota</taxon>
        <taxon>Fungi</taxon>
        <taxon>Fungi incertae sedis</taxon>
        <taxon>Mucoromycota</taxon>
        <taxon>Mucoromycotina</taxon>
        <taxon>Mucoromycetes</taxon>
        <taxon>Mucorales</taxon>
        <taxon>Mucorineae</taxon>
        <taxon>Mucoraceae</taxon>
        <taxon>Helicostylum</taxon>
    </lineage>
</organism>
<evidence type="ECO:0000256" key="1">
    <source>
        <dbReference type="SAM" id="MobiDB-lite"/>
    </source>
</evidence>
<sequence length="156" mass="18496">MNHYYTRLSFEKLENFDMQKSSLSSFVLVRNSLITALTMQQHFNTTLDPEEQDDLMEEEEYDSNMMLFDQVEEEQQVWLDSCFTELDQVYNNGEEDSDEEEDDNMPTSPQDDNVLFYNQLKKKTTFYINEEEEDEEDGLICYDIPFLSLVDGQPTL</sequence>